<dbReference type="InterPro" id="IPR008978">
    <property type="entry name" value="HSP20-like_chaperone"/>
</dbReference>
<gene>
    <name evidence="1" type="ORF">RJ639_036337</name>
</gene>
<dbReference type="Proteomes" id="UP001188597">
    <property type="component" value="Unassembled WGS sequence"/>
</dbReference>
<dbReference type="GO" id="GO:0005634">
    <property type="term" value="C:nucleus"/>
    <property type="evidence" value="ECO:0007669"/>
    <property type="project" value="TreeGrafter"/>
</dbReference>
<dbReference type="PANTHER" id="PTHR34661">
    <property type="entry name" value="INCREASED DNA METHYLATION 3"/>
    <property type="match status" value="1"/>
</dbReference>
<dbReference type="SUPFAM" id="SSF49764">
    <property type="entry name" value="HSP20-like chaperones"/>
    <property type="match status" value="1"/>
</dbReference>
<evidence type="ECO:0008006" key="3">
    <source>
        <dbReference type="Google" id="ProtNLM"/>
    </source>
</evidence>
<comment type="caution">
    <text evidence="1">The sequence shown here is derived from an EMBL/GenBank/DDBJ whole genome shotgun (WGS) entry which is preliminary data.</text>
</comment>
<organism evidence="1 2">
    <name type="scientific">Escallonia herrerae</name>
    <dbReference type="NCBI Taxonomy" id="1293975"/>
    <lineage>
        <taxon>Eukaryota</taxon>
        <taxon>Viridiplantae</taxon>
        <taxon>Streptophyta</taxon>
        <taxon>Embryophyta</taxon>
        <taxon>Tracheophyta</taxon>
        <taxon>Spermatophyta</taxon>
        <taxon>Magnoliopsida</taxon>
        <taxon>eudicotyledons</taxon>
        <taxon>Gunneridae</taxon>
        <taxon>Pentapetalae</taxon>
        <taxon>asterids</taxon>
        <taxon>campanulids</taxon>
        <taxon>Escalloniales</taxon>
        <taxon>Escalloniaceae</taxon>
        <taxon>Escallonia</taxon>
    </lineage>
</organism>
<evidence type="ECO:0000313" key="1">
    <source>
        <dbReference type="EMBL" id="KAK3033153.1"/>
    </source>
</evidence>
<dbReference type="CDD" id="cd06464">
    <property type="entry name" value="ACD_sHsps-like"/>
    <property type="match status" value="1"/>
</dbReference>
<dbReference type="Gene3D" id="2.60.40.790">
    <property type="match status" value="1"/>
</dbReference>
<protein>
    <recommendedName>
        <fullName evidence="3">HSP20-like chaperone</fullName>
    </recommendedName>
</protein>
<name>A0AA88WS99_9ASTE</name>
<accession>A0AA88WS99</accession>
<reference evidence="1" key="1">
    <citation type="submission" date="2022-12" db="EMBL/GenBank/DDBJ databases">
        <title>Draft genome assemblies for two species of Escallonia (Escalloniales).</title>
        <authorList>
            <person name="Chanderbali A."/>
            <person name="Dervinis C."/>
            <person name="Anghel I."/>
            <person name="Soltis D."/>
            <person name="Soltis P."/>
            <person name="Zapata F."/>
        </authorList>
    </citation>
    <scope>NUCLEOTIDE SEQUENCE</scope>
    <source>
        <strain evidence="1">UCBG64.0493</strain>
        <tissue evidence="1">Leaf</tissue>
    </source>
</reference>
<dbReference type="EMBL" id="JAVXUP010000243">
    <property type="protein sequence ID" value="KAK3033153.1"/>
    <property type="molecule type" value="Genomic_DNA"/>
</dbReference>
<sequence>MASPNRSVHSPWVQGAANNVIRPLDPQQPILAVTPLTSVPYTGPPLMHINNDLSPAEIDTRLPMKNHPAMVFLPSHSTEEEWNKVVAATKHGVAITGSAALGMLGPALGLVDIAESADAYLFRVSLPGVARDEKEFVCDVDLNGKVMIKGSTSTGEKKVQMKNMVFEMQTQNLCPPGEFSISFQLPGPVDHQQLNHVFGTDGILEGVELTWDELGMASNEDFMKEWTFAELPGSSEMLPSKRITS</sequence>
<dbReference type="PANTHER" id="PTHR34661:SF8">
    <property type="entry name" value="ALPHA-CRYSTALLIN DOMAIN-CONTAINING PROTEIN 22.3"/>
    <property type="match status" value="1"/>
</dbReference>
<evidence type="ECO:0000313" key="2">
    <source>
        <dbReference type="Proteomes" id="UP001188597"/>
    </source>
</evidence>
<dbReference type="AlphaFoldDB" id="A0AA88WS99"/>
<keyword evidence="2" id="KW-1185">Reference proteome</keyword>
<dbReference type="FunFam" id="2.60.40.790:FF:000049">
    <property type="entry name" value="Increased DNA methylation 3"/>
    <property type="match status" value="1"/>
</dbReference>
<proteinExistence type="predicted"/>
<dbReference type="InterPro" id="IPR039321">
    <property type="entry name" value="IDM2/3-like"/>
</dbReference>